<accession>A0A501PC25</accession>
<organism evidence="6 7">
    <name type="scientific">Emcibacter nanhaiensis</name>
    <dbReference type="NCBI Taxonomy" id="1505037"/>
    <lineage>
        <taxon>Bacteria</taxon>
        <taxon>Pseudomonadati</taxon>
        <taxon>Pseudomonadota</taxon>
        <taxon>Alphaproteobacteria</taxon>
        <taxon>Emcibacterales</taxon>
        <taxon>Emcibacteraceae</taxon>
        <taxon>Emcibacter</taxon>
    </lineage>
</organism>
<evidence type="ECO:0000259" key="5">
    <source>
        <dbReference type="PROSITE" id="PS51007"/>
    </source>
</evidence>
<dbReference type="AlphaFoldDB" id="A0A501PC25"/>
<evidence type="ECO:0000256" key="1">
    <source>
        <dbReference type="ARBA" id="ARBA00022617"/>
    </source>
</evidence>
<dbReference type="EMBL" id="VFIY01000018">
    <property type="protein sequence ID" value="TPD57920.1"/>
    <property type="molecule type" value="Genomic_DNA"/>
</dbReference>
<keyword evidence="1 4" id="KW-0349">Heme</keyword>
<dbReference type="GO" id="GO:0020037">
    <property type="term" value="F:heme binding"/>
    <property type="evidence" value="ECO:0007669"/>
    <property type="project" value="InterPro"/>
</dbReference>
<dbReference type="GO" id="GO:0009055">
    <property type="term" value="F:electron transfer activity"/>
    <property type="evidence" value="ECO:0007669"/>
    <property type="project" value="InterPro"/>
</dbReference>
<dbReference type="Proteomes" id="UP000319148">
    <property type="component" value="Unassembled WGS sequence"/>
</dbReference>
<dbReference type="SUPFAM" id="SSF46626">
    <property type="entry name" value="Cytochrome c"/>
    <property type="match status" value="1"/>
</dbReference>
<evidence type="ECO:0000256" key="4">
    <source>
        <dbReference type="PROSITE-ProRule" id="PRU00433"/>
    </source>
</evidence>
<reference evidence="7" key="1">
    <citation type="submission" date="2019-06" db="EMBL/GenBank/DDBJ databases">
        <title>The complete genome of Emcibacter congregatus ZYLT.</title>
        <authorList>
            <person name="Zhao Z."/>
        </authorList>
    </citation>
    <scope>NUCLEOTIDE SEQUENCE [LARGE SCALE GENOMIC DNA]</scope>
    <source>
        <strain evidence="7">MCCC 1A06723</strain>
    </source>
</reference>
<dbReference type="Gene3D" id="1.10.760.10">
    <property type="entry name" value="Cytochrome c-like domain"/>
    <property type="match status" value="1"/>
</dbReference>
<dbReference type="OrthoDB" id="7427921at2"/>
<protein>
    <submittedName>
        <fullName evidence="6">Cytochrome c</fullName>
    </submittedName>
</protein>
<gene>
    <name evidence="6" type="ORF">FIV46_17650</name>
</gene>
<evidence type="ECO:0000256" key="3">
    <source>
        <dbReference type="ARBA" id="ARBA00023004"/>
    </source>
</evidence>
<feature type="domain" description="Cytochrome c" evidence="5">
    <location>
        <begin position="84"/>
        <end position="170"/>
    </location>
</feature>
<keyword evidence="2 4" id="KW-0479">Metal-binding</keyword>
<comment type="caution">
    <text evidence="6">The sequence shown here is derived from an EMBL/GenBank/DDBJ whole genome shotgun (WGS) entry which is preliminary data.</text>
</comment>
<dbReference type="PROSITE" id="PS51007">
    <property type="entry name" value="CYTC"/>
    <property type="match status" value="1"/>
</dbReference>
<dbReference type="Pfam" id="PF13442">
    <property type="entry name" value="Cytochrome_CBB3"/>
    <property type="match status" value="1"/>
</dbReference>
<evidence type="ECO:0000313" key="7">
    <source>
        <dbReference type="Proteomes" id="UP000319148"/>
    </source>
</evidence>
<sequence>MPCGACMKPSRMRSIPTASWPRASPAFGHRTGGGKTMRLRRLHLTLALVATAGLAGCTPEEETEVKSAEISTPTSIALEGAAPRPTLTGTEVFARQCANCHAAGDDHTGSFQLARSRGEEYAVLEERTDLSADYIRQVVRTGINTMPGFSKVDITEQEMSALTDYLVKTE</sequence>
<name>A0A501PC25_9PROT</name>
<keyword evidence="7" id="KW-1185">Reference proteome</keyword>
<keyword evidence="3 4" id="KW-0408">Iron</keyword>
<proteinExistence type="predicted"/>
<evidence type="ECO:0000313" key="6">
    <source>
        <dbReference type="EMBL" id="TPD57920.1"/>
    </source>
</evidence>
<dbReference type="InterPro" id="IPR009056">
    <property type="entry name" value="Cyt_c-like_dom"/>
</dbReference>
<dbReference type="GO" id="GO:0046872">
    <property type="term" value="F:metal ion binding"/>
    <property type="evidence" value="ECO:0007669"/>
    <property type="project" value="UniProtKB-KW"/>
</dbReference>
<dbReference type="InterPro" id="IPR036909">
    <property type="entry name" value="Cyt_c-like_dom_sf"/>
</dbReference>
<evidence type="ECO:0000256" key="2">
    <source>
        <dbReference type="ARBA" id="ARBA00022723"/>
    </source>
</evidence>